<dbReference type="SMART" id="SM00116">
    <property type="entry name" value="CBS"/>
    <property type="match status" value="2"/>
</dbReference>
<keyword evidence="12" id="KW-1185">Reference proteome</keyword>
<feature type="transmembrane region" description="Helical" evidence="9">
    <location>
        <begin position="6"/>
        <end position="27"/>
    </location>
</feature>
<dbReference type="EMBL" id="JACRTP010000002">
    <property type="protein sequence ID" value="MBC8628374.1"/>
    <property type="molecule type" value="Genomic_DNA"/>
</dbReference>
<keyword evidence="5 9" id="KW-1133">Transmembrane helix</keyword>
<keyword evidence="7 9" id="KW-0472">Membrane</keyword>
<dbReference type="SUPFAM" id="SSF54631">
    <property type="entry name" value="CBS-domain pair"/>
    <property type="match status" value="1"/>
</dbReference>
<dbReference type="Proteomes" id="UP000661649">
    <property type="component" value="Unassembled WGS sequence"/>
</dbReference>
<dbReference type="InterPro" id="IPR044751">
    <property type="entry name" value="Ion_transp-like_CBS"/>
</dbReference>
<accession>A0ABR7PAP2</accession>
<evidence type="ECO:0000259" key="10">
    <source>
        <dbReference type="PROSITE" id="PS51371"/>
    </source>
</evidence>
<feature type="transmembrane region" description="Helical" evidence="9">
    <location>
        <begin position="63"/>
        <end position="87"/>
    </location>
</feature>
<evidence type="ECO:0000256" key="9">
    <source>
        <dbReference type="SAM" id="Phobius"/>
    </source>
</evidence>
<dbReference type="InterPro" id="IPR046342">
    <property type="entry name" value="CBS_dom_sf"/>
</dbReference>
<evidence type="ECO:0000256" key="5">
    <source>
        <dbReference type="ARBA" id="ARBA00022989"/>
    </source>
</evidence>
<dbReference type="Gene3D" id="3.10.580.10">
    <property type="entry name" value="CBS-domain"/>
    <property type="match status" value="1"/>
</dbReference>
<comment type="similarity">
    <text evidence="2">Belongs to the UPF0053 family.</text>
</comment>
<evidence type="ECO:0000256" key="4">
    <source>
        <dbReference type="ARBA" id="ARBA00022737"/>
    </source>
</evidence>
<organism evidence="11 12">
    <name type="scientific">Blautia stercoris</name>
    <dbReference type="NCBI Taxonomy" id="871664"/>
    <lineage>
        <taxon>Bacteria</taxon>
        <taxon>Bacillati</taxon>
        <taxon>Bacillota</taxon>
        <taxon>Clostridia</taxon>
        <taxon>Lachnospirales</taxon>
        <taxon>Lachnospiraceae</taxon>
        <taxon>Blautia</taxon>
    </lineage>
</organism>
<comment type="subcellular location">
    <subcellularLocation>
        <location evidence="1">Membrane</location>
        <topology evidence="1">Multi-pass membrane protein</topology>
    </subcellularLocation>
</comment>
<evidence type="ECO:0000256" key="2">
    <source>
        <dbReference type="ARBA" id="ARBA00006337"/>
    </source>
</evidence>
<feature type="transmembrane region" description="Helical" evidence="9">
    <location>
        <begin position="151"/>
        <end position="169"/>
    </location>
</feature>
<evidence type="ECO:0000256" key="7">
    <source>
        <dbReference type="ARBA" id="ARBA00023136"/>
    </source>
</evidence>
<evidence type="ECO:0000256" key="1">
    <source>
        <dbReference type="ARBA" id="ARBA00004141"/>
    </source>
</evidence>
<sequence>MDDGSSPLWTGIVLILFVIINGILYGFGSAIQKVSESEIEKKAQEGDEKSQWLLSVIDSPARVINTTLISSVFFAVLSGYVGIHKIVPALEDVLRNIDFFASMSKKVQAVLCAAFVLFVMVGILVAIGMISFKKVSVKEPMKWVYRTEKTVKLLITLFTPLTFFTIKLSNGCVRLFGIDPHKSEEDVTEEEIISIVDDAHEQGVIEESEAEMIQNIIEFSDKEAQDIMTHRKNINAIDEKTPLKEALTLMLNGSNSRYPVYRDDIDDIIGILHLKDAMKEMMFENHAEETVGRIPNLIRDASYIPETRSINDLFKRMQAKKLHMAIVVDEYGQTSGIVTMEDILEEIVGNILDEYDEDDHFITEQLDNTYLMKGLTPLEDVEETLSIDLQEEEYETLNGYLTSLLGHIPNIDEDKEIRANGYLFTILAVENNTIQRVRVEKLPEEKGEEKCQDIQNSQT</sequence>
<dbReference type="CDD" id="cd04590">
    <property type="entry name" value="CBS_pair_CorC_HlyC_assoc"/>
    <property type="match status" value="1"/>
</dbReference>
<dbReference type="SMART" id="SM01091">
    <property type="entry name" value="CorC_HlyC"/>
    <property type="match status" value="1"/>
</dbReference>
<dbReference type="PANTHER" id="PTHR22777:SF17">
    <property type="entry name" value="UPF0053 PROTEIN SLL0260"/>
    <property type="match status" value="1"/>
</dbReference>
<keyword evidence="4" id="KW-0677">Repeat</keyword>
<dbReference type="InterPro" id="IPR016169">
    <property type="entry name" value="FAD-bd_PCMH_sub2"/>
</dbReference>
<feature type="domain" description="CBS" evidence="10">
    <location>
        <begin position="228"/>
        <end position="288"/>
    </location>
</feature>
<protein>
    <submittedName>
        <fullName evidence="11">HlyC/CorC family transporter</fullName>
    </submittedName>
</protein>
<proteinExistence type="inferred from homology"/>
<reference evidence="11 12" key="1">
    <citation type="submission" date="2020-08" db="EMBL/GenBank/DDBJ databases">
        <title>Genome public.</title>
        <authorList>
            <person name="Liu C."/>
            <person name="Sun Q."/>
        </authorList>
    </citation>
    <scope>NUCLEOTIDE SEQUENCE [LARGE SCALE GENOMIC DNA]</scope>
    <source>
        <strain evidence="11 12">3_YM_SP_D4_24.mj</strain>
    </source>
</reference>
<dbReference type="InterPro" id="IPR005170">
    <property type="entry name" value="Transptr-assoc_dom"/>
</dbReference>
<dbReference type="InterPro" id="IPR002550">
    <property type="entry name" value="CNNM"/>
</dbReference>
<dbReference type="RefSeq" id="WP_117455633.1">
    <property type="nucleotide sequence ID" value="NZ_JACRTP010000002.1"/>
</dbReference>
<dbReference type="Gene3D" id="3.30.465.10">
    <property type="match status" value="1"/>
</dbReference>
<feature type="domain" description="CBS" evidence="10">
    <location>
        <begin position="297"/>
        <end position="354"/>
    </location>
</feature>
<evidence type="ECO:0000313" key="11">
    <source>
        <dbReference type="EMBL" id="MBC8628374.1"/>
    </source>
</evidence>
<evidence type="ECO:0000313" key="12">
    <source>
        <dbReference type="Proteomes" id="UP000661649"/>
    </source>
</evidence>
<feature type="transmembrane region" description="Helical" evidence="9">
    <location>
        <begin position="107"/>
        <end position="130"/>
    </location>
</feature>
<evidence type="ECO:0000256" key="6">
    <source>
        <dbReference type="ARBA" id="ARBA00023122"/>
    </source>
</evidence>
<dbReference type="PANTHER" id="PTHR22777">
    <property type="entry name" value="HEMOLYSIN-RELATED"/>
    <property type="match status" value="1"/>
</dbReference>
<evidence type="ECO:0000256" key="3">
    <source>
        <dbReference type="ARBA" id="ARBA00022692"/>
    </source>
</evidence>
<dbReference type="Pfam" id="PF03471">
    <property type="entry name" value="CorC_HlyC"/>
    <property type="match status" value="1"/>
</dbReference>
<comment type="caution">
    <text evidence="11">The sequence shown here is derived from an EMBL/GenBank/DDBJ whole genome shotgun (WGS) entry which is preliminary data.</text>
</comment>
<keyword evidence="3 9" id="KW-0812">Transmembrane</keyword>
<name>A0ABR7PAP2_9FIRM</name>
<keyword evidence="6 8" id="KW-0129">CBS domain</keyword>
<dbReference type="SUPFAM" id="SSF56176">
    <property type="entry name" value="FAD-binding/transporter-associated domain-like"/>
    <property type="match status" value="1"/>
</dbReference>
<gene>
    <name evidence="11" type="ORF">H8712_07040</name>
</gene>
<dbReference type="Pfam" id="PF00571">
    <property type="entry name" value="CBS"/>
    <property type="match status" value="2"/>
</dbReference>
<evidence type="ECO:0000256" key="8">
    <source>
        <dbReference type="PROSITE-ProRule" id="PRU00703"/>
    </source>
</evidence>
<dbReference type="Pfam" id="PF01595">
    <property type="entry name" value="CNNM"/>
    <property type="match status" value="1"/>
</dbReference>
<dbReference type="InterPro" id="IPR036318">
    <property type="entry name" value="FAD-bd_PCMH-like_sf"/>
</dbReference>
<dbReference type="InterPro" id="IPR000644">
    <property type="entry name" value="CBS_dom"/>
</dbReference>
<dbReference type="PROSITE" id="PS51371">
    <property type="entry name" value="CBS"/>
    <property type="match status" value="2"/>
</dbReference>